<keyword evidence="2" id="KW-1185">Reference proteome</keyword>
<dbReference type="OrthoDB" id="3297492at2"/>
<protein>
    <submittedName>
        <fullName evidence="1">Uncharacterized protein</fullName>
    </submittedName>
</protein>
<evidence type="ECO:0000313" key="2">
    <source>
        <dbReference type="Proteomes" id="UP000198688"/>
    </source>
</evidence>
<proteinExistence type="predicted"/>
<reference evidence="1 2" key="1">
    <citation type="submission" date="2016-10" db="EMBL/GenBank/DDBJ databases">
        <authorList>
            <person name="de Groot N.N."/>
        </authorList>
    </citation>
    <scope>NUCLEOTIDE SEQUENCE [LARGE SCALE GENOMIC DNA]</scope>
    <source>
        <strain evidence="1 2">DSM 43941</strain>
    </source>
</reference>
<dbReference type="EMBL" id="LT629758">
    <property type="protein sequence ID" value="SDS82854.1"/>
    <property type="molecule type" value="Genomic_DNA"/>
</dbReference>
<organism evidence="1 2">
    <name type="scientific">Actinoplanes derwentensis</name>
    <dbReference type="NCBI Taxonomy" id="113562"/>
    <lineage>
        <taxon>Bacteria</taxon>
        <taxon>Bacillati</taxon>
        <taxon>Actinomycetota</taxon>
        <taxon>Actinomycetes</taxon>
        <taxon>Micromonosporales</taxon>
        <taxon>Micromonosporaceae</taxon>
        <taxon>Actinoplanes</taxon>
    </lineage>
</organism>
<accession>A0A1H1VDM7</accession>
<sequence>MPQLEIKVCGSALTEEDLADTGQALRSVLLGLDVDDVTIPSGGRPVPHAKSAALAAVGVLLVSAAPEMVPAVVDAALNWLKRQLILDVHLEIDGQVLTAQVTRSQRDALVSAFLARVTDDTGQA</sequence>
<dbReference type="RefSeq" id="WP_092543161.1">
    <property type="nucleotide sequence ID" value="NZ_BOMJ01000011.1"/>
</dbReference>
<dbReference type="Proteomes" id="UP000198688">
    <property type="component" value="Chromosome I"/>
</dbReference>
<dbReference type="AlphaFoldDB" id="A0A1H1VDM7"/>
<name>A0A1H1VDM7_9ACTN</name>
<gene>
    <name evidence="1" type="ORF">SAMN04489716_1725</name>
</gene>
<dbReference type="STRING" id="113562.SAMN04489716_1725"/>
<evidence type="ECO:0000313" key="1">
    <source>
        <dbReference type="EMBL" id="SDS82854.1"/>
    </source>
</evidence>